<feature type="domain" description="Glycosyl transferase family 1" evidence="3">
    <location>
        <begin position="189"/>
        <end position="343"/>
    </location>
</feature>
<comment type="caution">
    <text evidence="5">The sequence shown here is derived from an EMBL/GenBank/DDBJ whole genome shotgun (WGS) entry which is preliminary data.</text>
</comment>
<evidence type="ECO:0000259" key="4">
    <source>
        <dbReference type="Pfam" id="PF13579"/>
    </source>
</evidence>
<evidence type="ECO:0000259" key="3">
    <source>
        <dbReference type="Pfam" id="PF00534"/>
    </source>
</evidence>
<organism evidence="5 6">
    <name type="scientific">Nocardioides flavescens</name>
    <dbReference type="NCBI Taxonomy" id="2691959"/>
    <lineage>
        <taxon>Bacteria</taxon>
        <taxon>Bacillati</taxon>
        <taxon>Actinomycetota</taxon>
        <taxon>Actinomycetes</taxon>
        <taxon>Propionibacteriales</taxon>
        <taxon>Nocardioidaceae</taxon>
        <taxon>Nocardioides</taxon>
    </lineage>
</organism>
<dbReference type="Gene3D" id="3.40.50.2000">
    <property type="entry name" value="Glycogen Phosphorylase B"/>
    <property type="match status" value="2"/>
</dbReference>
<sequence length="366" mass="38539">MRVLHVATLFSPDAAYGGPIRVALNQAAALTAAGHQVTVAGSHRGYATAPTEQDGVPLQLFAALRVVPRTGFAGLSSPGLLRWAATHLRGFDVVHVHLARDLVTLPVAALALALGVPLVLQTHGMVDRSARRSAGLLDALLVRRVLRGARHVLYLNPTEHDELRAVAGPRPRLTHLPNGVPDTALRADGASREVLYLARLAPRKRPLDFVRAAVEVHATHPALRFTLVGPDEGELSAVRQLIAASGAASYVHYEGPLGAEAVLERLTAASLYVLPAVDEPAPMSVLEALSVGLPVVVTDTCGLAPAITETGAGVVTDGSVEQLVAAIRSCFDGSGTRERLAGRALEAARETFGMAPVARRLAELYR</sequence>
<keyword evidence="1" id="KW-0328">Glycosyltransferase</keyword>
<evidence type="ECO:0000256" key="2">
    <source>
        <dbReference type="ARBA" id="ARBA00022679"/>
    </source>
</evidence>
<dbReference type="Proteomes" id="UP000473325">
    <property type="component" value="Unassembled WGS sequence"/>
</dbReference>
<keyword evidence="2 5" id="KW-0808">Transferase</keyword>
<reference evidence="5 6" key="1">
    <citation type="submission" date="2019-12" db="EMBL/GenBank/DDBJ databases">
        <authorList>
            <person name="Kun Z."/>
        </authorList>
    </citation>
    <scope>NUCLEOTIDE SEQUENCE [LARGE SCALE GENOMIC DNA]</scope>
    <source>
        <strain evidence="5 6">YIM 123512</strain>
    </source>
</reference>
<gene>
    <name evidence="5" type="ORF">GRQ65_10245</name>
</gene>
<dbReference type="Pfam" id="PF13579">
    <property type="entry name" value="Glyco_trans_4_4"/>
    <property type="match status" value="1"/>
</dbReference>
<protein>
    <submittedName>
        <fullName evidence="5">Glycosyltransferase</fullName>
    </submittedName>
</protein>
<evidence type="ECO:0000256" key="1">
    <source>
        <dbReference type="ARBA" id="ARBA00022676"/>
    </source>
</evidence>
<evidence type="ECO:0000313" key="6">
    <source>
        <dbReference type="Proteomes" id="UP000473325"/>
    </source>
</evidence>
<dbReference type="InterPro" id="IPR028098">
    <property type="entry name" value="Glyco_trans_4-like_N"/>
</dbReference>
<proteinExistence type="predicted"/>
<keyword evidence="6" id="KW-1185">Reference proteome</keyword>
<dbReference type="SUPFAM" id="SSF53756">
    <property type="entry name" value="UDP-Glycosyltransferase/glycogen phosphorylase"/>
    <property type="match status" value="1"/>
</dbReference>
<dbReference type="RefSeq" id="WP_160877825.1">
    <property type="nucleotide sequence ID" value="NZ_WUEK01000005.1"/>
</dbReference>
<dbReference type="InterPro" id="IPR001296">
    <property type="entry name" value="Glyco_trans_1"/>
</dbReference>
<dbReference type="GO" id="GO:0016757">
    <property type="term" value="F:glycosyltransferase activity"/>
    <property type="evidence" value="ECO:0007669"/>
    <property type="project" value="UniProtKB-KW"/>
</dbReference>
<feature type="domain" description="Glycosyltransferase subfamily 4-like N-terminal" evidence="4">
    <location>
        <begin position="17"/>
        <end position="179"/>
    </location>
</feature>
<evidence type="ECO:0000313" key="5">
    <source>
        <dbReference type="EMBL" id="MXG89932.1"/>
    </source>
</evidence>
<accession>A0A6L7F112</accession>
<name>A0A6L7F112_9ACTN</name>
<dbReference type="PANTHER" id="PTHR12526:SF637">
    <property type="entry name" value="GLYCOSYLTRANSFERASE EPSF-RELATED"/>
    <property type="match status" value="1"/>
</dbReference>
<dbReference type="EMBL" id="WUEK01000005">
    <property type="protein sequence ID" value="MXG89932.1"/>
    <property type="molecule type" value="Genomic_DNA"/>
</dbReference>
<dbReference type="PANTHER" id="PTHR12526">
    <property type="entry name" value="GLYCOSYLTRANSFERASE"/>
    <property type="match status" value="1"/>
</dbReference>
<dbReference type="AlphaFoldDB" id="A0A6L7F112"/>
<dbReference type="Pfam" id="PF00534">
    <property type="entry name" value="Glycos_transf_1"/>
    <property type="match status" value="1"/>
</dbReference>